<dbReference type="EMBL" id="JABBWE010000003">
    <property type="protein sequence ID" value="KAG1805063.1"/>
    <property type="molecule type" value="Genomic_DNA"/>
</dbReference>
<name>A0A9P7J6J3_9AGAM</name>
<dbReference type="Proteomes" id="UP000719766">
    <property type="component" value="Unassembled WGS sequence"/>
</dbReference>
<comment type="caution">
    <text evidence="1">The sequence shown here is derived from an EMBL/GenBank/DDBJ whole genome shotgun (WGS) entry which is preliminary data.</text>
</comment>
<organism evidence="1 2">
    <name type="scientific">Suillus plorans</name>
    <dbReference type="NCBI Taxonomy" id="116603"/>
    <lineage>
        <taxon>Eukaryota</taxon>
        <taxon>Fungi</taxon>
        <taxon>Dikarya</taxon>
        <taxon>Basidiomycota</taxon>
        <taxon>Agaricomycotina</taxon>
        <taxon>Agaricomycetes</taxon>
        <taxon>Agaricomycetidae</taxon>
        <taxon>Boletales</taxon>
        <taxon>Suillineae</taxon>
        <taxon>Suillaceae</taxon>
        <taxon>Suillus</taxon>
    </lineage>
</organism>
<evidence type="ECO:0000313" key="1">
    <source>
        <dbReference type="EMBL" id="KAG1805063.1"/>
    </source>
</evidence>
<feature type="non-terminal residue" evidence="1">
    <location>
        <position position="58"/>
    </location>
</feature>
<reference evidence="1" key="1">
    <citation type="journal article" date="2020" name="New Phytol.">
        <title>Comparative genomics reveals dynamic genome evolution in host specialist ectomycorrhizal fungi.</title>
        <authorList>
            <person name="Lofgren L.A."/>
            <person name="Nguyen N.H."/>
            <person name="Vilgalys R."/>
            <person name="Ruytinx J."/>
            <person name="Liao H.L."/>
            <person name="Branco S."/>
            <person name="Kuo A."/>
            <person name="LaButti K."/>
            <person name="Lipzen A."/>
            <person name="Andreopoulos W."/>
            <person name="Pangilinan J."/>
            <person name="Riley R."/>
            <person name="Hundley H."/>
            <person name="Na H."/>
            <person name="Barry K."/>
            <person name="Grigoriev I.V."/>
            <person name="Stajich J.E."/>
            <person name="Kennedy P.G."/>
        </authorList>
    </citation>
    <scope>NUCLEOTIDE SEQUENCE</scope>
    <source>
        <strain evidence="1">S12</strain>
    </source>
</reference>
<protein>
    <recommendedName>
        <fullName evidence="3">Chromo domain-containing protein</fullName>
    </recommendedName>
</protein>
<dbReference type="GeneID" id="64590431"/>
<dbReference type="OrthoDB" id="3211671at2759"/>
<keyword evidence="2" id="KW-1185">Reference proteome</keyword>
<dbReference type="RefSeq" id="XP_041166678.1">
    <property type="nucleotide sequence ID" value="XM_041296667.1"/>
</dbReference>
<feature type="non-terminal residue" evidence="1">
    <location>
        <position position="1"/>
    </location>
</feature>
<sequence>RRTLVDKVLAHSGRCADSTFQILWKSGDTTWLPYDRVAKLGVLKDYFAVLGIEHVSEL</sequence>
<evidence type="ECO:0008006" key="3">
    <source>
        <dbReference type="Google" id="ProtNLM"/>
    </source>
</evidence>
<evidence type="ECO:0000313" key="2">
    <source>
        <dbReference type="Proteomes" id="UP000719766"/>
    </source>
</evidence>
<accession>A0A9P7J6J3</accession>
<dbReference type="AlphaFoldDB" id="A0A9P7J6J3"/>
<proteinExistence type="predicted"/>
<gene>
    <name evidence="1" type="ORF">HD556DRAFT_1215288</name>
</gene>